<organism evidence="2 3">
    <name type="scientific">Coccomyxa viridis</name>
    <dbReference type="NCBI Taxonomy" id="1274662"/>
    <lineage>
        <taxon>Eukaryota</taxon>
        <taxon>Viridiplantae</taxon>
        <taxon>Chlorophyta</taxon>
        <taxon>core chlorophytes</taxon>
        <taxon>Trebouxiophyceae</taxon>
        <taxon>Trebouxiophyceae incertae sedis</taxon>
        <taxon>Coccomyxaceae</taxon>
        <taxon>Coccomyxa</taxon>
    </lineage>
</organism>
<accession>A0AAV1IAA8</accession>
<keyword evidence="3" id="KW-1185">Reference proteome</keyword>
<dbReference type="Proteomes" id="UP001314263">
    <property type="component" value="Unassembled WGS sequence"/>
</dbReference>
<comment type="caution">
    <text evidence="2">The sequence shown here is derived from an EMBL/GenBank/DDBJ whole genome shotgun (WGS) entry which is preliminary data.</text>
</comment>
<dbReference type="EMBL" id="CAUYUE010000007">
    <property type="protein sequence ID" value="CAK0782884.1"/>
    <property type="molecule type" value="Genomic_DNA"/>
</dbReference>
<proteinExistence type="predicted"/>
<protein>
    <recommendedName>
        <fullName evidence="4">Secreted protein</fullName>
    </recommendedName>
</protein>
<evidence type="ECO:0000313" key="2">
    <source>
        <dbReference type="EMBL" id="CAK0782884.1"/>
    </source>
</evidence>
<reference evidence="2 3" key="1">
    <citation type="submission" date="2023-10" db="EMBL/GenBank/DDBJ databases">
        <authorList>
            <person name="Maclean D."/>
            <person name="Macfadyen A."/>
        </authorList>
    </citation>
    <scope>NUCLEOTIDE SEQUENCE [LARGE SCALE GENOMIC DNA]</scope>
</reference>
<sequence>MLRSYRSYVLMTGASRACCSAQHTGASTVSLKFHSALTASDRVDVDAPRAISRSALFVPHQSISVPYNETTQPLSALPRTGWYRKTPRLSSSGASPHRAGRMHI</sequence>
<evidence type="ECO:0000313" key="3">
    <source>
        <dbReference type="Proteomes" id="UP001314263"/>
    </source>
</evidence>
<gene>
    <name evidence="2" type="ORF">CVIRNUC_006079</name>
</gene>
<feature type="region of interest" description="Disordered" evidence="1">
    <location>
        <begin position="69"/>
        <end position="104"/>
    </location>
</feature>
<evidence type="ECO:0000256" key="1">
    <source>
        <dbReference type="SAM" id="MobiDB-lite"/>
    </source>
</evidence>
<evidence type="ECO:0008006" key="4">
    <source>
        <dbReference type="Google" id="ProtNLM"/>
    </source>
</evidence>
<name>A0AAV1IAA8_9CHLO</name>
<dbReference type="AlphaFoldDB" id="A0AAV1IAA8"/>